<evidence type="ECO:0000313" key="3">
    <source>
        <dbReference type="Proteomes" id="UP000006072"/>
    </source>
</evidence>
<dbReference type="eggNOG" id="COG0178">
    <property type="taxonomic scope" value="Bacteria"/>
</dbReference>
<dbReference type="HOGENOM" id="CLU_1650309_0_0_11"/>
<dbReference type="EMBL" id="ALQA01000038">
    <property type="protein sequence ID" value="EJZ07831.1"/>
    <property type="molecule type" value="Genomic_DNA"/>
</dbReference>
<reference evidence="2 3" key="1">
    <citation type="journal article" date="2012" name="J. Bacteriol.">
        <title>Complete Genome Sequence of Mycobacterium vaccae Type Strain ATCC 25954.</title>
        <authorList>
            <person name="Ho Y.S."/>
            <person name="Adroub S.A."/>
            <person name="Abadi M."/>
            <person name="Al Alwan B."/>
            <person name="Alkhateeb R."/>
            <person name="Gao G."/>
            <person name="Ragab A."/>
            <person name="Ali S."/>
            <person name="van Soolingen D."/>
            <person name="Bitter W."/>
            <person name="Pain A."/>
            <person name="Abdallah A.M."/>
        </authorList>
    </citation>
    <scope>NUCLEOTIDE SEQUENCE [LARGE SCALE GENOMIC DNA]</scope>
    <source>
        <strain evidence="2 3">ATCC 25954</strain>
    </source>
</reference>
<dbReference type="PANTHER" id="PTHR43581">
    <property type="entry name" value="ATP/GTP PHOSPHATASE"/>
    <property type="match status" value="1"/>
</dbReference>
<dbReference type="InterPro" id="IPR003959">
    <property type="entry name" value="ATPase_AAA_core"/>
</dbReference>
<gene>
    <name evidence="2" type="ORF">MVAC_17328</name>
</gene>
<evidence type="ECO:0000313" key="2">
    <source>
        <dbReference type="EMBL" id="EJZ07831.1"/>
    </source>
</evidence>
<dbReference type="InterPro" id="IPR027417">
    <property type="entry name" value="P-loop_NTPase"/>
</dbReference>
<keyword evidence="2" id="KW-0067">ATP-binding</keyword>
<dbReference type="AlphaFoldDB" id="K0ULZ5"/>
<dbReference type="Pfam" id="PF13304">
    <property type="entry name" value="AAA_21"/>
    <property type="match status" value="1"/>
</dbReference>
<dbReference type="Gene3D" id="3.40.50.300">
    <property type="entry name" value="P-loop containing nucleotide triphosphate hydrolases"/>
    <property type="match status" value="1"/>
</dbReference>
<name>K0ULZ5_MYCVA</name>
<dbReference type="GO" id="GO:0005524">
    <property type="term" value="F:ATP binding"/>
    <property type="evidence" value="ECO:0007669"/>
    <property type="project" value="UniProtKB-KW"/>
</dbReference>
<accession>K0ULZ5</accession>
<dbReference type="GO" id="GO:0016887">
    <property type="term" value="F:ATP hydrolysis activity"/>
    <property type="evidence" value="ECO:0007669"/>
    <property type="project" value="InterPro"/>
</dbReference>
<proteinExistence type="predicted"/>
<keyword evidence="2" id="KW-0547">Nucleotide-binding</keyword>
<keyword evidence="3" id="KW-1185">Reference proteome</keyword>
<organism evidence="2 3">
    <name type="scientific">Mycolicibacterium vaccae ATCC 25954</name>
    <dbReference type="NCBI Taxonomy" id="1194972"/>
    <lineage>
        <taxon>Bacteria</taxon>
        <taxon>Bacillati</taxon>
        <taxon>Actinomycetota</taxon>
        <taxon>Actinomycetes</taxon>
        <taxon>Mycobacteriales</taxon>
        <taxon>Mycobacteriaceae</taxon>
        <taxon>Mycolicibacterium</taxon>
    </lineage>
</organism>
<dbReference type="PANTHER" id="PTHR43581:SF2">
    <property type="entry name" value="EXCINUCLEASE ATPASE SUBUNIT"/>
    <property type="match status" value="1"/>
</dbReference>
<dbReference type="SUPFAM" id="SSF52540">
    <property type="entry name" value="P-loop containing nucleoside triphosphate hydrolases"/>
    <property type="match status" value="1"/>
</dbReference>
<protein>
    <submittedName>
        <fullName evidence="2">ATP-binding protein</fullName>
    </submittedName>
</protein>
<evidence type="ECO:0000259" key="1">
    <source>
        <dbReference type="Pfam" id="PF13304"/>
    </source>
</evidence>
<comment type="caution">
    <text evidence="2">The sequence shown here is derived from an EMBL/GenBank/DDBJ whole genome shotgun (WGS) entry which is preliminary data.</text>
</comment>
<dbReference type="InterPro" id="IPR051396">
    <property type="entry name" value="Bact_Antivir_Def_Nuclease"/>
</dbReference>
<feature type="domain" description="ATPase AAA-type core" evidence="1">
    <location>
        <begin position="17"/>
        <end position="144"/>
    </location>
</feature>
<dbReference type="Proteomes" id="UP000006072">
    <property type="component" value="Unassembled WGS sequence"/>
</dbReference>
<sequence>MSLPEEKLDSWAIKLLDLYLSDAEEKLEPFQSLLSRIELLENILNQRLLRKQVEVNAANGLEVKEDETGRVIPLDALSSGEQHEIILTFDLLFDVPEGALVLVDEPEISLHVGWQMKFIPDIRRIGELRNLRFLIATHSPQIINGEWDNAVRLGPSEADF</sequence>